<dbReference type="Proteomes" id="UP000523601">
    <property type="component" value="Unassembled WGS sequence"/>
</dbReference>
<dbReference type="Gene3D" id="1.10.287.130">
    <property type="match status" value="1"/>
</dbReference>
<keyword evidence="5" id="KW-0472">Membrane</keyword>
<dbReference type="InterPro" id="IPR050351">
    <property type="entry name" value="BphY/WalK/GraS-like"/>
</dbReference>
<dbReference type="PRINTS" id="PR00344">
    <property type="entry name" value="BCTRLSENSOR"/>
</dbReference>
<keyword evidence="8" id="KW-1185">Reference proteome</keyword>
<protein>
    <recommendedName>
        <fullName evidence="2">histidine kinase</fullName>
        <ecNumber evidence="2">2.7.13.3</ecNumber>
    </recommendedName>
</protein>
<evidence type="ECO:0000313" key="7">
    <source>
        <dbReference type="EMBL" id="NVO28065.1"/>
    </source>
</evidence>
<accession>A0ABX2PF00</accession>
<dbReference type="SUPFAM" id="SSF55874">
    <property type="entry name" value="ATPase domain of HSP90 chaperone/DNA topoisomerase II/histidine kinase"/>
    <property type="match status" value="1"/>
</dbReference>
<gene>
    <name evidence="7" type="ORF">HJ526_11580</name>
</gene>
<organism evidence="7 8">
    <name type="scientific">Donghicola mangrovi</name>
    <dbReference type="NCBI Taxonomy" id="2729614"/>
    <lineage>
        <taxon>Bacteria</taxon>
        <taxon>Pseudomonadati</taxon>
        <taxon>Pseudomonadota</taxon>
        <taxon>Alphaproteobacteria</taxon>
        <taxon>Rhodobacterales</taxon>
        <taxon>Roseobacteraceae</taxon>
        <taxon>Donghicola</taxon>
    </lineage>
</organism>
<feature type="transmembrane region" description="Helical" evidence="5">
    <location>
        <begin position="110"/>
        <end position="130"/>
    </location>
</feature>
<comment type="caution">
    <text evidence="7">The sequence shown here is derived from an EMBL/GenBank/DDBJ whole genome shotgun (WGS) entry which is preliminary data.</text>
</comment>
<keyword evidence="5" id="KW-0812">Transmembrane</keyword>
<feature type="domain" description="Histidine kinase" evidence="6">
    <location>
        <begin position="286"/>
        <end position="497"/>
    </location>
</feature>
<keyword evidence="5" id="KW-1133">Transmembrane helix</keyword>
<evidence type="ECO:0000259" key="6">
    <source>
        <dbReference type="PROSITE" id="PS50109"/>
    </source>
</evidence>
<evidence type="ECO:0000256" key="1">
    <source>
        <dbReference type="ARBA" id="ARBA00000085"/>
    </source>
</evidence>
<dbReference type="EC" id="2.7.13.3" evidence="2"/>
<feature type="transmembrane region" description="Helical" evidence="5">
    <location>
        <begin position="204"/>
        <end position="220"/>
    </location>
</feature>
<dbReference type="Gene3D" id="3.30.565.10">
    <property type="entry name" value="Histidine kinase-like ATPase, C-terminal domain"/>
    <property type="match status" value="1"/>
</dbReference>
<sequence>MSRLTPVLDLIDAQRRPIRLSLLAASLIVLGATMLGQGGLLPSLGAFNSTLPDAISVAALMALFAFGARSHYAMPINIWLGRLVALICLFNLCALMVLQGSNLDPSKLRLAAYLMDPEIALTVGMAALFSASQKQTEAFRNLSRHIMVLLVPAFGLLSTTIGLHDSAHTGNWQPTIGMSIPLAVLLSVSALSELARFSLTRNQRVLAISLPLPGMAYFILSDLYSHLGEKQIGLILIDVAIIGSLIVGARVIADAVDVFFNMMDRLERRNSTLIRQNTVIQDLVYALAHDLRSPARGIVQTAEWMREDIRHQDLEQLEQRAGIISERAEALYERLDAFVEYVRLGSFVARRQDVALNLLAENLVGAMPNAAQRIITLHGEELIVTTDESALASILSNLLENAVRYADSAAPKVELTWEKRGTDLMIRVTDNGPGLRKSAHTKLFQPFRGARAEDGINGMGLAYAARLTEALGGKIAVISEPGRKVGTEFRCELPLSKLGLT</sequence>
<evidence type="ECO:0000256" key="2">
    <source>
        <dbReference type="ARBA" id="ARBA00012438"/>
    </source>
</evidence>
<dbReference type="SUPFAM" id="SSF47384">
    <property type="entry name" value="Homodimeric domain of signal transducing histidine kinase"/>
    <property type="match status" value="1"/>
</dbReference>
<evidence type="ECO:0000313" key="8">
    <source>
        <dbReference type="Proteomes" id="UP000523601"/>
    </source>
</evidence>
<comment type="catalytic activity">
    <reaction evidence="1">
        <text>ATP + protein L-histidine = ADP + protein N-phospho-L-histidine.</text>
        <dbReference type="EC" id="2.7.13.3"/>
    </reaction>
</comment>
<evidence type="ECO:0000256" key="4">
    <source>
        <dbReference type="ARBA" id="ARBA00022777"/>
    </source>
</evidence>
<dbReference type="RefSeq" id="WP_176854620.1">
    <property type="nucleotide sequence ID" value="NZ_JABCJD010000005.1"/>
</dbReference>
<dbReference type="InterPro" id="IPR036097">
    <property type="entry name" value="HisK_dim/P_sf"/>
</dbReference>
<feature type="transmembrane region" description="Helical" evidence="5">
    <location>
        <begin position="175"/>
        <end position="192"/>
    </location>
</feature>
<dbReference type="EMBL" id="JABCJD010000005">
    <property type="protein sequence ID" value="NVO28065.1"/>
    <property type="molecule type" value="Genomic_DNA"/>
</dbReference>
<keyword evidence="3" id="KW-0808">Transferase</keyword>
<proteinExistence type="predicted"/>
<dbReference type="PROSITE" id="PS50109">
    <property type="entry name" value="HIS_KIN"/>
    <property type="match status" value="1"/>
</dbReference>
<feature type="transmembrane region" description="Helical" evidence="5">
    <location>
        <begin position="142"/>
        <end position="163"/>
    </location>
</feature>
<evidence type="ECO:0000256" key="5">
    <source>
        <dbReference type="SAM" id="Phobius"/>
    </source>
</evidence>
<reference evidence="7 8" key="1">
    <citation type="submission" date="2020-04" db="EMBL/GenBank/DDBJ databases">
        <title>Donghicola sp., a member of the Rhodobacteraceae family isolated from mangrove forest in Thailand.</title>
        <authorList>
            <person name="Charoenyingcharoen P."/>
            <person name="Yukphan P."/>
        </authorList>
    </citation>
    <scope>NUCLEOTIDE SEQUENCE [LARGE SCALE GENOMIC DNA]</scope>
    <source>
        <strain evidence="7 8">C2-DW-16</strain>
    </source>
</reference>
<feature type="transmembrane region" description="Helical" evidence="5">
    <location>
        <begin position="232"/>
        <end position="260"/>
    </location>
</feature>
<dbReference type="GO" id="GO:0016301">
    <property type="term" value="F:kinase activity"/>
    <property type="evidence" value="ECO:0007669"/>
    <property type="project" value="UniProtKB-KW"/>
</dbReference>
<dbReference type="PANTHER" id="PTHR42878">
    <property type="entry name" value="TWO-COMPONENT HISTIDINE KINASE"/>
    <property type="match status" value="1"/>
</dbReference>
<feature type="transmembrane region" description="Helical" evidence="5">
    <location>
        <begin position="20"/>
        <end position="40"/>
    </location>
</feature>
<evidence type="ECO:0000256" key="3">
    <source>
        <dbReference type="ARBA" id="ARBA00022679"/>
    </source>
</evidence>
<dbReference type="Pfam" id="PF02518">
    <property type="entry name" value="HATPase_c"/>
    <property type="match status" value="1"/>
</dbReference>
<dbReference type="InterPro" id="IPR005467">
    <property type="entry name" value="His_kinase_dom"/>
</dbReference>
<dbReference type="InterPro" id="IPR003594">
    <property type="entry name" value="HATPase_dom"/>
</dbReference>
<feature type="transmembrane region" description="Helical" evidence="5">
    <location>
        <begin position="79"/>
        <end position="98"/>
    </location>
</feature>
<dbReference type="InterPro" id="IPR004358">
    <property type="entry name" value="Sig_transdc_His_kin-like_C"/>
</dbReference>
<dbReference type="SMART" id="SM00387">
    <property type="entry name" value="HATPase_c"/>
    <property type="match status" value="1"/>
</dbReference>
<dbReference type="PANTHER" id="PTHR42878:SF13">
    <property type="entry name" value="HISTIDINE KINASE"/>
    <property type="match status" value="1"/>
</dbReference>
<dbReference type="InterPro" id="IPR036890">
    <property type="entry name" value="HATPase_C_sf"/>
</dbReference>
<keyword evidence="4 7" id="KW-0418">Kinase</keyword>
<name>A0ABX2PF00_9RHOB</name>
<feature type="transmembrane region" description="Helical" evidence="5">
    <location>
        <begin position="46"/>
        <end position="67"/>
    </location>
</feature>